<dbReference type="NCBIfam" id="TIGR01842">
    <property type="entry name" value="type_I_sec_PrtD"/>
    <property type="match status" value="1"/>
</dbReference>
<dbReference type="InterPro" id="IPR010128">
    <property type="entry name" value="ATPase_T1SS_PrtD-like"/>
</dbReference>
<dbReference type="InterPro" id="IPR003593">
    <property type="entry name" value="AAA+_ATPase"/>
</dbReference>
<dbReference type="GO" id="GO:0005524">
    <property type="term" value="F:ATP binding"/>
    <property type="evidence" value="ECO:0007669"/>
    <property type="project" value="UniProtKB-KW"/>
</dbReference>
<protein>
    <submittedName>
        <fullName evidence="10">Secretion ATPase, Type I secretion system</fullName>
    </submittedName>
</protein>
<name>Q8CWI3_YERPE</name>
<dbReference type="HOGENOM" id="CLU_000604_95_6_6"/>
<dbReference type="Gene3D" id="3.40.50.300">
    <property type="entry name" value="P-loop containing nucleotide triphosphate hydrolases"/>
    <property type="match status" value="1"/>
</dbReference>
<evidence type="ECO:0000259" key="9">
    <source>
        <dbReference type="PROSITE" id="PS50929"/>
    </source>
</evidence>
<dbReference type="GO" id="GO:0140359">
    <property type="term" value="F:ABC-type transporter activity"/>
    <property type="evidence" value="ECO:0007669"/>
    <property type="project" value="InterPro"/>
</dbReference>
<keyword evidence="6 7" id="KW-0472">Membrane</keyword>
<feature type="transmembrane region" description="Helical" evidence="7">
    <location>
        <begin position="155"/>
        <end position="184"/>
    </location>
</feature>
<proteinExistence type="predicted"/>
<dbReference type="DNASU" id="1145262"/>
<dbReference type="EMBL" id="AE009952">
    <property type="protein sequence ID" value="AAM83906.1"/>
    <property type="molecule type" value="Genomic_DNA"/>
</dbReference>
<evidence type="ECO:0000313" key="10">
    <source>
        <dbReference type="EMBL" id="AAM83906.1"/>
    </source>
</evidence>
<feature type="domain" description="ABC transporter" evidence="8">
    <location>
        <begin position="341"/>
        <end position="576"/>
    </location>
</feature>
<dbReference type="PANTHER" id="PTHR24221:SF248">
    <property type="entry name" value="ABC TRANSPORTER TRANSMEMBRANE REGION"/>
    <property type="match status" value="1"/>
</dbReference>
<evidence type="ECO:0000256" key="1">
    <source>
        <dbReference type="ARBA" id="ARBA00004651"/>
    </source>
</evidence>
<evidence type="ECO:0000256" key="6">
    <source>
        <dbReference type="ARBA" id="ARBA00023136"/>
    </source>
</evidence>
<organism evidence="10 11">
    <name type="scientific">Yersinia pestis</name>
    <dbReference type="NCBI Taxonomy" id="632"/>
    <lineage>
        <taxon>Bacteria</taxon>
        <taxon>Pseudomonadati</taxon>
        <taxon>Pseudomonadota</taxon>
        <taxon>Gammaproteobacteria</taxon>
        <taxon>Enterobacterales</taxon>
        <taxon>Yersiniaceae</taxon>
        <taxon>Yersinia</taxon>
    </lineage>
</organism>
<evidence type="ECO:0000256" key="7">
    <source>
        <dbReference type="SAM" id="Phobius"/>
    </source>
</evidence>
<evidence type="ECO:0000256" key="5">
    <source>
        <dbReference type="ARBA" id="ARBA00022989"/>
    </source>
</evidence>
<dbReference type="InterPro" id="IPR017871">
    <property type="entry name" value="ABC_transporter-like_CS"/>
</dbReference>
<keyword evidence="3" id="KW-0547">Nucleotide-binding</keyword>
<gene>
    <name evidence="10" type="primary">hasD</name>
    <name evidence="10" type="ordered locus">y0315</name>
</gene>
<dbReference type="Pfam" id="PF00005">
    <property type="entry name" value="ABC_tran"/>
    <property type="match status" value="1"/>
</dbReference>
<feature type="transmembrane region" description="Helical" evidence="7">
    <location>
        <begin position="266"/>
        <end position="291"/>
    </location>
</feature>
<dbReference type="InterPro" id="IPR027417">
    <property type="entry name" value="P-loop_NTPase"/>
</dbReference>
<dbReference type="Gene3D" id="1.20.1560.10">
    <property type="entry name" value="ABC transporter type 1, transmembrane domain"/>
    <property type="match status" value="1"/>
</dbReference>
<dbReference type="GO" id="GO:0005886">
    <property type="term" value="C:plasma membrane"/>
    <property type="evidence" value="ECO:0007669"/>
    <property type="project" value="UniProtKB-SubCell"/>
</dbReference>
<evidence type="ECO:0000256" key="3">
    <source>
        <dbReference type="ARBA" id="ARBA00022741"/>
    </source>
</evidence>
<keyword evidence="5 7" id="KW-1133">Transmembrane helix</keyword>
<dbReference type="SUPFAM" id="SSF52540">
    <property type="entry name" value="P-loop containing nucleoside triphosphate hydrolases"/>
    <property type="match status" value="1"/>
</dbReference>
<dbReference type="GO" id="GO:0030253">
    <property type="term" value="P:protein secretion by the type I secretion system"/>
    <property type="evidence" value="ECO:0007669"/>
    <property type="project" value="InterPro"/>
</dbReference>
<dbReference type="InterPro" id="IPR047957">
    <property type="entry name" value="ABC_AprD-like_6TM"/>
</dbReference>
<dbReference type="InterPro" id="IPR011527">
    <property type="entry name" value="ABC1_TM_dom"/>
</dbReference>
<reference evidence="10 11" key="1">
    <citation type="journal article" date="2002" name="J. Bacteriol.">
        <title>Genome sequence of Yersinia pestis KIM.</title>
        <authorList>
            <person name="Deng W."/>
            <person name="Burland V."/>
            <person name="Plunkett G.III."/>
            <person name="Boutin A."/>
            <person name="Mayhew G.F."/>
            <person name="Liss P."/>
            <person name="Perna N.T."/>
            <person name="Rose D.J."/>
            <person name="Mau B."/>
            <person name="Zhou S."/>
            <person name="Schwartz D.C."/>
            <person name="Fetherston J.D."/>
            <person name="Lindler L.E."/>
            <person name="Brubaker R.R."/>
            <person name="Plana G.V."/>
            <person name="Straley S.C."/>
            <person name="McDonough K.A."/>
            <person name="Nilles M.L."/>
            <person name="Matson J.S."/>
            <person name="Blattner F.R."/>
            <person name="Perry R.D."/>
        </authorList>
    </citation>
    <scope>NUCLEOTIDE SEQUENCE [LARGE SCALE GENOMIC DNA]</scope>
    <source>
        <strain evidence="11">KIM10+ / Biovar Mediaevalis</strain>
    </source>
</reference>
<feature type="transmembrane region" description="Helical" evidence="7">
    <location>
        <begin position="31"/>
        <end position="54"/>
    </location>
</feature>
<dbReference type="InterPro" id="IPR003439">
    <property type="entry name" value="ABC_transporter-like_ATP-bd"/>
</dbReference>
<sequence length="607" mass="65663">MEMDAMESCKTPGASSVPPTILSVLAGNKKILWGIGLFTAVINLLMLAPAIYMLQVYDRVLASANTMTLLMLTVLVLGVFVFIGLLEWVRSAVVIRLGTQIDMQLNQPVFNAAFAANLKGHNTPAAQALNDLTVLRQFATGNALFAFFDAPWFPLYLLVIFLLHPWLGMLAAAGAGILVVLAWLNQWICKKPLHDASIITSHATQQANANLRNADVIEAMGMLKALRERWLMQHANFLYQQNLASDKSSRVTAVAKSSRQALQSMMLGLGALLVIYNEITAGVMIAGSILIGRVLGPIDQLIAVWKQWSHARLAYQRLSQLLAQHPSSPTGMVLPAPQGKLNVTQLMACKPGTHIPVLHSINFELQPGDVLGILGPSGSGKSTLAKLLVASQPTFSGTVRLDSADLSRWDKTQLGEFIGYLPQNIQLFRGTVAENIARFGAIDTAKVVAAAQLADVHDLILHLPQGYDTPLGDDGEGLSGGQRQRIALARAMYGIPRLIVLDEPDASLDKEGEQALLASIIQLKQQGCTIVMITHKPELLSGSDYLLFLKNGQMDLFDRTQAVLQNIQGKDKPAVQPEAKILNSRSGWSNGVSYGIGPARTTSSPKP</sequence>
<comment type="subcellular location">
    <subcellularLocation>
        <location evidence="1">Cell membrane</location>
        <topology evidence="1">Multi-pass membrane protein</topology>
    </subcellularLocation>
</comment>
<dbReference type="KEGG" id="ypk:y0315"/>
<dbReference type="GO" id="GO:0016887">
    <property type="term" value="F:ATP hydrolysis activity"/>
    <property type="evidence" value="ECO:0007669"/>
    <property type="project" value="InterPro"/>
</dbReference>
<dbReference type="PANTHER" id="PTHR24221">
    <property type="entry name" value="ATP-BINDING CASSETTE SUB-FAMILY B"/>
    <property type="match status" value="1"/>
</dbReference>
<evidence type="ECO:0000313" key="11">
    <source>
        <dbReference type="Proteomes" id="UP000002490"/>
    </source>
</evidence>
<dbReference type="InterPro" id="IPR036640">
    <property type="entry name" value="ABC1_TM_sf"/>
</dbReference>
<dbReference type="InterPro" id="IPR039421">
    <property type="entry name" value="Type_1_exporter"/>
</dbReference>
<feature type="domain" description="ABC transmembrane type-1" evidence="9">
    <location>
        <begin position="33"/>
        <end position="310"/>
    </location>
</feature>
<keyword evidence="4" id="KW-0067">ATP-binding</keyword>
<dbReference type="PROSITE" id="PS50929">
    <property type="entry name" value="ABC_TM1F"/>
    <property type="match status" value="1"/>
</dbReference>
<accession>Q8CWI3</accession>
<dbReference type="Proteomes" id="UP000002490">
    <property type="component" value="Chromosome"/>
</dbReference>
<evidence type="ECO:0000256" key="2">
    <source>
        <dbReference type="ARBA" id="ARBA00022692"/>
    </source>
</evidence>
<dbReference type="SMART" id="SM00382">
    <property type="entry name" value="AAA"/>
    <property type="match status" value="1"/>
</dbReference>
<dbReference type="SUPFAM" id="SSF90123">
    <property type="entry name" value="ABC transporter transmembrane region"/>
    <property type="match status" value="1"/>
</dbReference>
<feature type="transmembrane region" description="Helical" evidence="7">
    <location>
        <begin position="66"/>
        <end position="86"/>
    </location>
</feature>
<dbReference type="FunFam" id="1.20.1560.10:FF:000109">
    <property type="entry name" value="Alkaline protease secretion ATP-binding protein aprD"/>
    <property type="match status" value="1"/>
</dbReference>
<dbReference type="PROSITE" id="PS50893">
    <property type="entry name" value="ABC_TRANSPORTER_2"/>
    <property type="match status" value="1"/>
</dbReference>
<keyword evidence="2 7" id="KW-0812">Transmembrane</keyword>
<evidence type="ECO:0000256" key="4">
    <source>
        <dbReference type="ARBA" id="ARBA00022840"/>
    </source>
</evidence>
<evidence type="ECO:0000259" key="8">
    <source>
        <dbReference type="PROSITE" id="PS50893"/>
    </source>
</evidence>
<dbReference type="Pfam" id="PF00664">
    <property type="entry name" value="ABC_membrane"/>
    <property type="match status" value="1"/>
</dbReference>
<dbReference type="GO" id="GO:0030256">
    <property type="term" value="C:type I protein secretion system complex"/>
    <property type="evidence" value="ECO:0007669"/>
    <property type="project" value="InterPro"/>
</dbReference>
<dbReference type="CDD" id="cd18586">
    <property type="entry name" value="ABC_6TM_PrtD_like"/>
    <property type="match status" value="1"/>
</dbReference>
<dbReference type="AlphaFoldDB" id="Q8CWI3"/>
<dbReference type="PROSITE" id="PS00211">
    <property type="entry name" value="ABC_TRANSPORTER_1"/>
    <property type="match status" value="1"/>
</dbReference>